<evidence type="ECO:0000313" key="4">
    <source>
        <dbReference type="Proteomes" id="UP000053240"/>
    </source>
</evidence>
<feature type="compositionally biased region" description="Polar residues" evidence="1">
    <location>
        <begin position="502"/>
        <end position="516"/>
    </location>
</feature>
<feature type="region of interest" description="Disordered" evidence="1">
    <location>
        <begin position="422"/>
        <end position="516"/>
    </location>
</feature>
<reference evidence="3 4" key="1">
    <citation type="journal article" date="2015" name="Nat. Commun.">
        <title>Outbred genome sequencing and CRISPR/Cas9 gene editing in butterflies.</title>
        <authorList>
            <person name="Li X."/>
            <person name="Fan D."/>
            <person name="Zhang W."/>
            <person name="Liu G."/>
            <person name="Zhang L."/>
            <person name="Zhao L."/>
            <person name="Fang X."/>
            <person name="Chen L."/>
            <person name="Dong Y."/>
            <person name="Chen Y."/>
            <person name="Ding Y."/>
            <person name="Zhao R."/>
            <person name="Feng M."/>
            <person name="Zhu Y."/>
            <person name="Feng Y."/>
            <person name="Jiang X."/>
            <person name="Zhu D."/>
            <person name="Xiang H."/>
            <person name="Feng X."/>
            <person name="Li S."/>
            <person name="Wang J."/>
            <person name="Zhang G."/>
            <person name="Kronforst M.R."/>
            <person name="Wang W."/>
        </authorList>
    </citation>
    <scope>NUCLEOTIDE SEQUENCE [LARGE SCALE GENOMIC DNA]</scope>
    <source>
        <strain evidence="3">Ya'a_city_454_Pm</strain>
        <tissue evidence="3">Whole body</tissue>
    </source>
</reference>
<feature type="compositionally biased region" description="Polar residues" evidence="1">
    <location>
        <begin position="476"/>
        <end position="491"/>
    </location>
</feature>
<feature type="chain" id="PRO_5008265114" evidence="2">
    <location>
        <begin position="23"/>
        <end position="516"/>
    </location>
</feature>
<dbReference type="InParanoid" id="A0A194RDZ3"/>
<dbReference type="Proteomes" id="UP000053240">
    <property type="component" value="Unassembled WGS sequence"/>
</dbReference>
<sequence length="516" mass="57852">MTVTGKTLCSVIQSFPVLLILAQNGNKCLTTPFIYKPPSPTHPPEYYEAYDALIQTLFNHGCHGYPQYSYGRKYSGDYAIKPCNPGIGHYPLPGYPVHEPSHGYPGYPVYPAHEHTPGYVYKSMHVLNASSNPEYKYAKNHISNVKQKYKVVILKPRRGLRRSQKLQFSDPSGVHLQGECLQCETRREREVHKINTRLEDEPPTGPKLVGAVNGRSHVRFFPQRDDRRFNVFGAVQNILENPRRTLQAVLNFGPNRNIQNRPGITNEYYEYGRPNYPNFNPNEYYYKNIRYPNEYYYKNIRYPNRDFNNGRNIVFEPTNNPFQNNYPNQGFNTRPNEEYLNIPNYGNSNNDNSIPSTDTNGQNINFGNNNNLNIPTYGSEQNNGIPTIPPPGIEENNITPAPQFESNNGIPEVPPPGLDNSGIPTIPPPGVEEDNGLPNTPLFGSDNNNNGIPEVPPPGLDNNGIPTVPPPVVEDNNVTPSPQFVSGNGNNEIPDVPPPGLENSNGIPSSTSIRIQ</sequence>
<evidence type="ECO:0000256" key="2">
    <source>
        <dbReference type="SAM" id="SignalP"/>
    </source>
</evidence>
<dbReference type="EMBL" id="KQ460367">
    <property type="protein sequence ID" value="KPJ15500.1"/>
    <property type="molecule type" value="Genomic_DNA"/>
</dbReference>
<feature type="signal peptide" evidence="2">
    <location>
        <begin position="1"/>
        <end position="22"/>
    </location>
</feature>
<dbReference type="AlphaFoldDB" id="A0A194RDZ3"/>
<keyword evidence="4" id="KW-1185">Reference proteome</keyword>
<organism evidence="3 4">
    <name type="scientific">Papilio machaon</name>
    <name type="common">Old World swallowtail butterfly</name>
    <dbReference type="NCBI Taxonomy" id="76193"/>
    <lineage>
        <taxon>Eukaryota</taxon>
        <taxon>Metazoa</taxon>
        <taxon>Ecdysozoa</taxon>
        <taxon>Arthropoda</taxon>
        <taxon>Hexapoda</taxon>
        <taxon>Insecta</taxon>
        <taxon>Pterygota</taxon>
        <taxon>Neoptera</taxon>
        <taxon>Endopterygota</taxon>
        <taxon>Lepidoptera</taxon>
        <taxon>Glossata</taxon>
        <taxon>Ditrysia</taxon>
        <taxon>Papilionoidea</taxon>
        <taxon>Papilionidae</taxon>
        <taxon>Papilioninae</taxon>
        <taxon>Papilio</taxon>
    </lineage>
</organism>
<name>A0A194RDZ3_PAPMA</name>
<accession>A0A194RDZ3</accession>
<proteinExistence type="predicted"/>
<keyword evidence="2" id="KW-0732">Signal</keyword>
<evidence type="ECO:0000313" key="3">
    <source>
        <dbReference type="EMBL" id="KPJ15500.1"/>
    </source>
</evidence>
<gene>
    <name evidence="3" type="ORF">RR48_09429</name>
</gene>
<protein>
    <submittedName>
        <fullName evidence="3">Uncharacterized protein</fullName>
    </submittedName>
</protein>
<evidence type="ECO:0000256" key="1">
    <source>
        <dbReference type="SAM" id="MobiDB-lite"/>
    </source>
</evidence>